<dbReference type="Pfam" id="PF04883">
    <property type="entry name" value="HK97-gp10_like"/>
    <property type="match status" value="1"/>
</dbReference>
<name>A0A0M5MEZ2_9BACT</name>
<dbReference type="InterPro" id="IPR010064">
    <property type="entry name" value="HK97-gp10_tail"/>
</dbReference>
<gene>
    <name evidence="1" type="ORF">CCON33237_1106</name>
</gene>
<dbReference type="GeneID" id="28662782"/>
<evidence type="ECO:0000313" key="2">
    <source>
        <dbReference type="Proteomes" id="UP000066049"/>
    </source>
</evidence>
<evidence type="ECO:0008006" key="3">
    <source>
        <dbReference type="Google" id="ProtNLM"/>
    </source>
</evidence>
<dbReference type="KEGG" id="ccoc:CCON33237_1106"/>
<dbReference type="PATRIC" id="fig|199.248.peg.1146"/>
<dbReference type="AlphaFoldDB" id="A0A0M5MEZ2"/>
<accession>A0A0M5MEZ2</accession>
<protein>
    <recommendedName>
        <fullName evidence="3">Phage protein, HK97 gp10 family</fullName>
    </recommendedName>
</protein>
<reference evidence="2" key="1">
    <citation type="submission" date="2015-08" db="EMBL/GenBank/DDBJ databases">
        <title>Comparative genomics of the Campylobacter concisus group.</title>
        <authorList>
            <person name="Miller W.G."/>
            <person name="Yee E."/>
            <person name="Chapman M.H."/>
            <person name="Huynh S."/>
            <person name="Bono J.L."/>
            <person name="On S.L.W."/>
            <person name="St Leger J."/>
            <person name="Foster G."/>
            <person name="Parker C.T."/>
        </authorList>
    </citation>
    <scope>NUCLEOTIDE SEQUENCE [LARGE SCALE GENOMIC DNA]</scope>
    <source>
        <strain evidence="2">ATCC 33237</strain>
    </source>
</reference>
<dbReference type="RefSeq" id="WP_054196759.1">
    <property type="nucleotide sequence ID" value="NZ_CP012541.1"/>
</dbReference>
<proteinExistence type="predicted"/>
<evidence type="ECO:0000313" key="1">
    <source>
        <dbReference type="EMBL" id="ALF47780.1"/>
    </source>
</evidence>
<dbReference type="Proteomes" id="UP000066049">
    <property type="component" value="Chromosome"/>
</dbReference>
<sequence length="144" mass="16145">MNFNSALKRFLFRIGSGVRYRAKQLAPYKTGNLKKDIQVFDEKIDSFSISVGNTKLAPYAKFVYFGTRPHVIKPKKMKALANKKSGQIFGKSVNHPGTKANPYIEKAFSEYISSASFVKAKEQLAKDIGDETVKFITSSINNIK</sequence>
<dbReference type="EMBL" id="CP012541">
    <property type="protein sequence ID" value="ALF47780.1"/>
    <property type="molecule type" value="Genomic_DNA"/>
</dbReference>
<organism evidence="1 2">
    <name type="scientific">Campylobacter concisus</name>
    <dbReference type="NCBI Taxonomy" id="199"/>
    <lineage>
        <taxon>Bacteria</taxon>
        <taxon>Pseudomonadati</taxon>
        <taxon>Campylobacterota</taxon>
        <taxon>Epsilonproteobacteria</taxon>
        <taxon>Campylobacterales</taxon>
        <taxon>Campylobacteraceae</taxon>
        <taxon>Campylobacter</taxon>
    </lineage>
</organism>